<feature type="domain" description="Enoyl reductase (ER)" evidence="6">
    <location>
        <begin position="6"/>
        <end position="293"/>
    </location>
</feature>
<evidence type="ECO:0000256" key="2">
    <source>
        <dbReference type="ARBA" id="ARBA00008072"/>
    </source>
</evidence>
<gene>
    <name evidence="7" type="ORF">P4I72_29360</name>
</gene>
<dbReference type="SMART" id="SM00829">
    <property type="entry name" value="PKS_ER"/>
    <property type="match status" value="1"/>
</dbReference>
<dbReference type="InterPro" id="IPR013154">
    <property type="entry name" value="ADH-like_N"/>
</dbReference>
<proteinExistence type="inferred from homology"/>
<dbReference type="EMBL" id="JARLKY010000088">
    <property type="protein sequence ID" value="MEC0231212.1"/>
    <property type="molecule type" value="Genomic_DNA"/>
</dbReference>
<keyword evidence="8" id="KW-1185">Reference proteome</keyword>
<evidence type="ECO:0000256" key="4">
    <source>
        <dbReference type="ARBA" id="ARBA00022833"/>
    </source>
</evidence>
<comment type="cofactor">
    <cofactor evidence="1">
        <name>Zn(2+)</name>
        <dbReference type="ChEBI" id="CHEBI:29105"/>
    </cofactor>
</comment>
<evidence type="ECO:0000256" key="5">
    <source>
        <dbReference type="ARBA" id="ARBA00023002"/>
    </source>
</evidence>
<dbReference type="Gene3D" id="3.40.50.720">
    <property type="entry name" value="NAD(P)-binding Rossmann-like Domain"/>
    <property type="match status" value="1"/>
</dbReference>
<dbReference type="InterPro" id="IPR013149">
    <property type="entry name" value="ADH-like_C"/>
</dbReference>
<dbReference type="PANTHER" id="PTHR43350:SF19">
    <property type="entry name" value="D-GULOSIDE 3-DEHYDROGENASE"/>
    <property type="match status" value="1"/>
</dbReference>
<dbReference type="Pfam" id="PF00107">
    <property type="entry name" value="ADH_zinc_N"/>
    <property type="match status" value="1"/>
</dbReference>
<reference evidence="7 8" key="1">
    <citation type="submission" date="2023-03" db="EMBL/GenBank/DDBJ databases">
        <title>Bacillus Genome Sequencing.</title>
        <authorList>
            <person name="Dunlap C."/>
        </authorList>
    </citation>
    <scope>NUCLEOTIDE SEQUENCE [LARGE SCALE GENOMIC DNA]</scope>
    <source>
        <strain evidence="7 8">BD-533</strain>
    </source>
</reference>
<comment type="similarity">
    <text evidence="2">Belongs to the zinc-containing alcohol dehydrogenase family.</text>
</comment>
<keyword evidence="3" id="KW-0479">Metal-binding</keyword>
<dbReference type="SUPFAM" id="SSF51735">
    <property type="entry name" value="NAD(P)-binding Rossmann-fold domains"/>
    <property type="match status" value="1"/>
</dbReference>
<dbReference type="Proteomes" id="UP001338137">
    <property type="component" value="Unassembled WGS sequence"/>
</dbReference>
<dbReference type="InterPro" id="IPR036291">
    <property type="entry name" value="NAD(P)-bd_dom_sf"/>
</dbReference>
<dbReference type="PANTHER" id="PTHR43350">
    <property type="entry name" value="NAD-DEPENDENT ALCOHOL DEHYDROGENASE"/>
    <property type="match status" value="1"/>
</dbReference>
<evidence type="ECO:0000256" key="3">
    <source>
        <dbReference type="ARBA" id="ARBA00022723"/>
    </source>
</evidence>
<dbReference type="RefSeq" id="WP_326075170.1">
    <property type="nucleotide sequence ID" value="NZ_JARLKY010000088.1"/>
</dbReference>
<dbReference type="InterPro" id="IPR020843">
    <property type="entry name" value="ER"/>
</dbReference>
<keyword evidence="5" id="KW-0560">Oxidoreductase</keyword>
<evidence type="ECO:0000313" key="8">
    <source>
        <dbReference type="Proteomes" id="UP001338137"/>
    </source>
</evidence>
<dbReference type="Gene3D" id="3.90.180.10">
    <property type="entry name" value="Medium-chain alcohol dehydrogenases, catalytic domain"/>
    <property type="match status" value="2"/>
</dbReference>
<dbReference type="Pfam" id="PF08240">
    <property type="entry name" value="ADH_N"/>
    <property type="match status" value="1"/>
</dbReference>
<accession>A0ABU6GAN6</accession>
<sequence>MKAVQSRNGTSQIVELPIPELKPHHVKVKVDFSAVSVGTELMMIRNQSNAGLGYSATGIVEEIGEGVTHVVPGQRVACYGVPCHREYVVAPKHLVALVPEGVNPVEAAFVGIGAIAIHALRQANLQFGETVIVVGLGILGQVIARIANAAGYRVVGLELMEERCLLLEQEGVTVYRSEEKMQQALVLDKTIQGADAVLLCASRREHSMIDSALNWLRDRGRIVIVGDTGTDFDRDLLFSKEATIHISRAGGPGRYEDSYEQQGVDYPIGYVRWTEGRNMQEFLRLIAEKRIAIESLIMNECKLDLLPDMYQSYMNSPEQMMGVIVTYN</sequence>
<evidence type="ECO:0000313" key="7">
    <source>
        <dbReference type="EMBL" id="MEC0231212.1"/>
    </source>
</evidence>
<name>A0ABU6GAN6_9BACL</name>
<evidence type="ECO:0000256" key="1">
    <source>
        <dbReference type="ARBA" id="ARBA00001947"/>
    </source>
</evidence>
<protein>
    <submittedName>
        <fullName evidence="7">Zinc-binding alcohol dehydrogenase</fullName>
    </submittedName>
</protein>
<comment type="caution">
    <text evidence="7">The sequence shown here is derived from an EMBL/GenBank/DDBJ whole genome shotgun (WGS) entry which is preliminary data.</text>
</comment>
<organism evidence="7 8">
    <name type="scientific">Paenibacillus alba</name>
    <dbReference type="NCBI Taxonomy" id="1197127"/>
    <lineage>
        <taxon>Bacteria</taxon>
        <taxon>Bacillati</taxon>
        <taxon>Bacillota</taxon>
        <taxon>Bacilli</taxon>
        <taxon>Bacillales</taxon>
        <taxon>Paenibacillaceae</taxon>
        <taxon>Paenibacillus</taxon>
    </lineage>
</organism>
<keyword evidence="4" id="KW-0862">Zinc</keyword>
<dbReference type="CDD" id="cd08255">
    <property type="entry name" value="2-desacetyl-2-hydroxyethyl_bacteriochlorophyllide_like"/>
    <property type="match status" value="1"/>
</dbReference>
<evidence type="ECO:0000259" key="6">
    <source>
        <dbReference type="SMART" id="SM00829"/>
    </source>
</evidence>
<dbReference type="SUPFAM" id="SSF50129">
    <property type="entry name" value="GroES-like"/>
    <property type="match status" value="1"/>
</dbReference>
<dbReference type="InterPro" id="IPR011032">
    <property type="entry name" value="GroES-like_sf"/>
</dbReference>